<dbReference type="EC" id="2.7.1.49" evidence="2"/>
<evidence type="ECO:0000259" key="3">
    <source>
        <dbReference type="Pfam" id="PF08543"/>
    </source>
</evidence>
<name>A0A2N7PJH5_9BACT</name>
<accession>A0A2N7PJH5</accession>
<evidence type="ECO:0000256" key="2">
    <source>
        <dbReference type="ARBA" id="ARBA00012135"/>
    </source>
</evidence>
<dbReference type="GO" id="GO:0009228">
    <property type="term" value="P:thiamine biosynthetic process"/>
    <property type="evidence" value="ECO:0007669"/>
    <property type="project" value="InterPro"/>
</dbReference>
<protein>
    <recommendedName>
        <fullName evidence="2">hydroxymethylpyrimidine kinase</fullName>
        <ecNumber evidence="2">2.7.1.49</ecNumber>
    </recommendedName>
</protein>
<gene>
    <name evidence="4" type="ORF">C0197_03760</name>
</gene>
<evidence type="ECO:0000256" key="1">
    <source>
        <dbReference type="ARBA" id="ARBA00004948"/>
    </source>
</evidence>
<dbReference type="Proteomes" id="UP000235731">
    <property type="component" value="Unassembled WGS sequence"/>
</dbReference>
<organism evidence="4 5">
    <name type="scientific">Caldimicrobium thiodismutans</name>
    <dbReference type="NCBI Taxonomy" id="1653476"/>
    <lineage>
        <taxon>Bacteria</taxon>
        <taxon>Pseudomonadati</taxon>
        <taxon>Thermodesulfobacteriota</taxon>
        <taxon>Thermodesulfobacteria</taxon>
        <taxon>Thermodesulfobacteriales</taxon>
        <taxon>Thermodesulfobacteriaceae</taxon>
        <taxon>Caldimicrobium</taxon>
    </lineage>
</organism>
<dbReference type="AlphaFoldDB" id="A0A2N7PJH5"/>
<comment type="caution">
    <text evidence="4">The sequence shown here is derived from an EMBL/GenBank/DDBJ whole genome shotgun (WGS) entry which is preliminary data.</text>
</comment>
<dbReference type="GO" id="GO:0008902">
    <property type="term" value="F:hydroxymethylpyrimidine kinase activity"/>
    <property type="evidence" value="ECO:0007669"/>
    <property type="project" value="UniProtKB-EC"/>
</dbReference>
<dbReference type="InterPro" id="IPR004399">
    <property type="entry name" value="HMP/HMP-P_kinase_dom"/>
</dbReference>
<reference evidence="4 5" key="1">
    <citation type="submission" date="2018-01" db="EMBL/GenBank/DDBJ databases">
        <title>Metagenomic assembled genomes from two thermal pools in the Uzon Caldera, Kamchatka, Russia.</title>
        <authorList>
            <person name="Wilkins L."/>
            <person name="Ettinger C."/>
        </authorList>
    </citation>
    <scope>NUCLEOTIDE SEQUENCE [LARGE SCALE GENOMIC DNA]</scope>
    <source>
        <strain evidence="4">ZAV-15</strain>
    </source>
</reference>
<dbReference type="PANTHER" id="PTHR20858:SF17">
    <property type="entry name" value="HYDROXYMETHYLPYRIMIDINE_PHOSPHOMETHYLPYRIMIDINE KINASE THI20-RELATED"/>
    <property type="match status" value="1"/>
</dbReference>
<dbReference type="GO" id="GO:0008972">
    <property type="term" value="F:phosphomethylpyrimidine kinase activity"/>
    <property type="evidence" value="ECO:0007669"/>
    <property type="project" value="InterPro"/>
</dbReference>
<dbReference type="PANTHER" id="PTHR20858">
    <property type="entry name" value="PHOSPHOMETHYLPYRIMIDINE KINASE"/>
    <property type="match status" value="1"/>
</dbReference>
<evidence type="ECO:0000313" key="5">
    <source>
        <dbReference type="Proteomes" id="UP000235731"/>
    </source>
</evidence>
<dbReference type="CDD" id="cd01169">
    <property type="entry name" value="HMPP_kinase"/>
    <property type="match status" value="1"/>
</dbReference>
<dbReference type="InterPro" id="IPR013749">
    <property type="entry name" value="PM/HMP-P_kinase-1"/>
</dbReference>
<dbReference type="Gene3D" id="3.40.1190.20">
    <property type="match status" value="1"/>
</dbReference>
<comment type="pathway">
    <text evidence="1">Cofactor biosynthesis; thiamine diphosphate biosynthesis.</text>
</comment>
<dbReference type="Pfam" id="PF08543">
    <property type="entry name" value="Phos_pyr_kin"/>
    <property type="match status" value="1"/>
</dbReference>
<dbReference type="GO" id="GO:0005829">
    <property type="term" value="C:cytosol"/>
    <property type="evidence" value="ECO:0007669"/>
    <property type="project" value="TreeGrafter"/>
</dbReference>
<dbReference type="SUPFAM" id="SSF53613">
    <property type="entry name" value="Ribokinase-like"/>
    <property type="match status" value="1"/>
</dbReference>
<proteinExistence type="predicted"/>
<feature type="domain" description="Pyridoxamine kinase/Phosphomethylpyrimidine kinase" evidence="3">
    <location>
        <begin position="12"/>
        <end position="244"/>
    </location>
</feature>
<dbReference type="InterPro" id="IPR029056">
    <property type="entry name" value="Ribokinase-like"/>
</dbReference>
<evidence type="ECO:0000313" key="4">
    <source>
        <dbReference type="EMBL" id="PMP62875.1"/>
    </source>
</evidence>
<dbReference type="EMBL" id="PNIE01000052">
    <property type="protein sequence ID" value="PMP62875.1"/>
    <property type="molecule type" value="Genomic_DNA"/>
</dbReference>
<sequence>MKERVLVVAGFDPSGGAGLLMDTKVLTLLGFRVCAIPTALTFQNSKVFESWVPIEEKAFEKMLRLTLEDENPEGVKIGMLATPKLIKILAKSLREYRPKLKWVVLDPVLKASLRKDLFKGKDFVDVLKKELLPIVDVLTPNLEEAEALTDVKITSLMEIKETLGTLKAWKINYPLITGVDEADKKVTFYLDEDGKVRRVSVKKLPFEFHGTGCAFSSALLAFLLKEKNLNLAVKKALFWVYRRLLKVKREFSEEVFTKRLKIFL</sequence>